<dbReference type="SUPFAM" id="SSF48613">
    <property type="entry name" value="Heme oxygenase-like"/>
    <property type="match status" value="1"/>
</dbReference>
<evidence type="ECO:0000313" key="2">
    <source>
        <dbReference type="Proteomes" id="UP000184432"/>
    </source>
</evidence>
<dbReference type="OrthoDB" id="9791270at2"/>
<sequence>MNINHIIKELEPLRLQLQTHPLYQDIKDIEGVRVFMQSHVFAVWDFMSLLKSLQFHFTTTSIPWIPSSNAKVRRFVNEIVLGEESDVDQAGESVSHFEMYLNAMQEAGADTIQINRLLGHLYDSKTVEEGLESIATIDEVKDFVAFTFQVIATNKPHIIAAVFTFGREDLIPDMFIELVKSIGNGSESELKQLVYYLERHIELDGDEHGPLSLEMVDVLCTNEKEWNEALRYSKKALEKRIALWTGIRKALESSAVPA</sequence>
<proteinExistence type="predicted"/>
<dbReference type="Pfam" id="PF11251">
    <property type="entry name" value="DUF3050"/>
    <property type="match status" value="1"/>
</dbReference>
<dbReference type="InterPro" id="IPR016084">
    <property type="entry name" value="Haem_Oase-like_multi-hlx"/>
</dbReference>
<evidence type="ECO:0000313" key="1">
    <source>
        <dbReference type="EMBL" id="SHJ37591.1"/>
    </source>
</evidence>
<dbReference type="InterPro" id="IPR024423">
    <property type="entry name" value="DUF3050"/>
</dbReference>
<name>A0A1M6ISZ4_9FLAO</name>
<dbReference type="Proteomes" id="UP000184432">
    <property type="component" value="Unassembled WGS sequence"/>
</dbReference>
<protein>
    <recommendedName>
        <fullName evidence="3">DUF3050 domain-containing protein</fullName>
    </recommendedName>
</protein>
<evidence type="ECO:0008006" key="3">
    <source>
        <dbReference type="Google" id="ProtNLM"/>
    </source>
</evidence>
<organism evidence="1 2">
    <name type="scientific">Aquimarina spongiae</name>
    <dbReference type="NCBI Taxonomy" id="570521"/>
    <lineage>
        <taxon>Bacteria</taxon>
        <taxon>Pseudomonadati</taxon>
        <taxon>Bacteroidota</taxon>
        <taxon>Flavobacteriia</taxon>
        <taxon>Flavobacteriales</taxon>
        <taxon>Flavobacteriaceae</taxon>
        <taxon>Aquimarina</taxon>
    </lineage>
</organism>
<dbReference type="RefSeq" id="WP_073318859.1">
    <property type="nucleotide sequence ID" value="NZ_FQYP01000008.1"/>
</dbReference>
<reference evidence="2" key="1">
    <citation type="submission" date="2016-11" db="EMBL/GenBank/DDBJ databases">
        <authorList>
            <person name="Varghese N."/>
            <person name="Submissions S."/>
        </authorList>
    </citation>
    <scope>NUCLEOTIDE SEQUENCE [LARGE SCALE GENOMIC DNA]</scope>
    <source>
        <strain evidence="2">DSM 22623</strain>
    </source>
</reference>
<accession>A0A1M6ISZ4</accession>
<keyword evidence="2" id="KW-1185">Reference proteome</keyword>
<dbReference type="Gene3D" id="1.20.910.10">
    <property type="entry name" value="Heme oxygenase-like"/>
    <property type="match status" value="1"/>
</dbReference>
<dbReference type="STRING" id="570521.SAMN04488508_10853"/>
<dbReference type="AlphaFoldDB" id="A0A1M6ISZ4"/>
<gene>
    <name evidence="1" type="ORF">SAMN04488508_10853</name>
</gene>
<dbReference type="EMBL" id="FQYP01000008">
    <property type="protein sequence ID" value="SHJ37591.1"/>
    <property type="molecule type" value="Genomic_DNA"/>
</dbReference>